<dbReference type="STRING" id="330734.ABA45_13465"/>
<feature type="transmembrane region" description="Helical" evidence="1">
    <location>
        <begin position="32"/>
        <end position="59"/>
    </location>
</feature>
<gene>
    <name evidence="3" type="ORF">ABA45_13465</name>
</gene>
<dbReference type="KEGG" id="mpq:ABA45_13465"/>
<dbReference type="PATRIC" id="fig|330734.3.peg.2822"/>
<dbReference type="InterPro" id="IPR025513">
    <property type="entry name" value="DUF4401"/>
</dbReference>
<keyword evidence="1" id="KW-1133">Transmembrane helix</keyword>
<feature type="transmembrane region" description="Helical" evidence="1">
    <location>
        <begin position="298"/>
        <end position="317"/>
    </location>
</feature>
<feature type="transmembrane region" description="Helical" evidence="1">
    <location>
        <begin position="263"/>
        <end position="292"/>
    </location>
</feature>
<keyword evidence="1" id="KW-0472">Membrane</keyword>
<sequence length="356" mass="38536">MSAEHQRLWISLQQQGLVEGAPPAPGEAGSPWYILVFMGFFGWLAALFLFLAIALLFFFDLELDWFFESPLLLWTIGLLLIGVAFWLLRSAASEFVRHMALAFSLAGQGFVAWGSFGGADAIGATLLITGFQMLLAVFMPDFIHRVFSTCVAALGLLVFVELPLLNVVAGGVVLVFTGWVWLHEFQFPRMSPALRAWGYGGGLALVASRSEVVLGLNWSVSNGMLDTLPTIYGWLATLLEGLAAVYIVYSVCQRLKTAARVQILALCALTALVLVSAVAPGLLVCMMVIVLGQTGSNTLLKGIGIAGLLFYASAFYYQLHATLMVKSQILLATGLLLLAVRWLMLRLVNGQAGENP</sequence>
<feature type="domain" description="DUF4401" evidence="2">
    <location>
        <begin position="31"/>
        <end position="346"/>
    </location>
</feature>
<evidence type="ECO:0000313" key="4">
    <source>
        <dbReference type="Proteomes" id="UP000036406"/>
    </source>
</evidence>
<dbReference type="Proteomes" id="UP000036406">
    <property type="component" value="Chromosome"/>
</dbReference>
<feature type="transmembrane region" description="Helical" evidence="1">
    <location>
        <begin position="95"/>
        <end position="115"/>
    </location>
</feature>
<name>A0A0H4I6C5_9GAMM</name>
<organism evidence="3 4">
    <name type="scientific">Marinobacter psychrophilus</name>
    <dbReference type="NCBI Taxonomy" id="330734"/>
    <lineage>
        <taxon>Bacteria</taxon>
        <taxon>Pseudomonadati</taxon>
        <taxon>Pseudomonadota</taxon>
        <taxon>Gammaproteobacteria</taxon>
        <taxon>Pseudomonadales</taxon>
        <taxon>Marinobacteraceae</taxon>
        <taxon>Marinobacter</taxon>
    </lineage>
</organism>
<protein>
    <recommendedName>
        <fullName evidence="2">DUF4401 domain-containing protein</fullName>
    </recommendedName>
</protein>
<evidence type="ECO:0000259" key="2">
    <source>
        <dbReference type="Pfam" id="PF14351"/>
    </source>
</evidence>
<feature type="transmembrane region" description="Helical" evidence="1">
    <location>
        <begin position="121"/>
        <end position="139"/>
    </location>
</feature>
<keyword evidence="1" id="KW-0812">Transmembrane</keyword>
<keyword evidence="4" id="KW-1185">Reference proteome</keyword>
<feature type="transmembrane region" description="Helical" evidence="1">
    <location>
        <begin position="151"/>
        <end position="182"/>
    </location>
</feature>
<dbReference type="EMBL" id="CP011494">
    <property type="protein sequence ID" value="AKO53300.1"/>
    <property type="molecule type" value="Genomic_DNA"/>
</dbReference>
<proteinExistence type="predicted"/>
<reference evidence="3 4" key="1">
    <citation type="submission" date="2015-05" db="EMBL/GenBank/DDBJ databases">
        <title>Complete genome of Marinobacter psychrophilus strain 20041T isolated from sea-ice of the Canadian Basin.</title>
        <authorList>
            <person name="Song L."/>
            <person name="Ren L."/>
            <person name="Yu Y."/>
            <person name="Wang X."/>
        </authorList>
    </citation>
    <scope>NUCLEOTIDE SEQUENCE [LARGE SCALE GENOMIC DNA]</scope>
    <source>
        <strain evidence="3 4">20041</strain>
    </source>
</reference>
<feature type="transmembrane region" description="Helical" evidence="1">
    <location>
        <begin position="71"/>
        <end position="88"/>
    </location>
</feature>
<evidence type="ECO:0000256" key="1">
    <source>
        <dbReference type="SAM" id="Phobius"/>
    </source>
</evidence>
<dbReference type="RefSeq" id="WP_048386911.1">
    <property type="nucleotide sequence ID" value="NZ_CP011494.1"/>
</dbReference>
<feature type="transmembrane region" description="Helical" evidence="1">
    <location>
        <begin position="231"/>
        <end position="251"/>
    </location>
</feature>
<evidence type="ECO:0000313" key="3">
    <source>
        <dbReference type="EMBL" id="AKO53300.1"/>
    </source>
</evidence>
<dbReference type="AlphaFoldDB" id="A0A0H4I6C5"/>
<feature type="transmembrane region" description="Helical" evidence="1">
    <location>
        <begin position="329"/>
        <end position="348"/>
    </location>
</feature>
<dbReference type="Pfam" id="PF14351">
    <property type="entry name" value="DUF4401"/>
    <property type="match status" value="1"/>
</dbReference>
<accession>A0A0H4I6C5</accession>